<name>A0A7Y7ZDT2_PSEPU</name>
<dbReference type="EMBL" id="JACARV010000080">
    <property type="protein sequence ID" value="NWC83122.1"/>
    <property type="molecule type" value="Genomic_DNA"/>
</dbReference>
<gene>
    <name evidence="1" type="ORF">HX798_22940</name>
</gene>
<organism evidence="1 2">
    <name type="scientific">Pseudomonas putida</name>
    <name type="common">Arthrobacter siderocapsulatus</name>
    <dbReference type="NCBI Taxonomy" id="303"/>
    <lineage>
        <taxon>Bacteria</taxon>
        <taxon>Pseudomonadati</taxon>
        <taxon>Pseudomonadota</taxon>
        <taxon>Gammaproteobacteria</taxon>
        <taxon>Pseudomonadales</taxon>
        <taxon>Pseudomonadaceae</taxon>
        <taxon>Pseudomonas</taxon>
    </lineage>
</organism>
<protein>
    <submittedName>
        <fullName evidence="1">Uncharacterized protein</fullName>
    </submittedName>
</protein>
<evidence type="ECO:0000313" key="2">
    <source>
        <dbReference type="Proteomes" id="UP000542695"/>
    </source>
</evidence>
<dbReference type="RefSeq" id="WP_177011019.1">
    <property type="nucleotide sequence ID" value="NZ_JACARV010000080.1"/>
</dbReference>
<evidence type="ECO:0000313" key="1">
    <source>
        <dbReference type="EMBL" id="NWC83122.1"/>
    </source>
</evidence>
<dbReference type="Proteomes" id="UP000542695">
    <property type="component" value="Unassembled WGS sequence"/>
</dbReference>
<reference evidence="1 2" key="1">
    <citation type="submission" date="2020-04" db="EMBL/GenBank/DDBJ databases">
        <title>Molecular characterization of pseudomonads from Agaricus bisporus reveal novel blotch 2 pathogens in Western Europe.</title>
        <authorList>
            <person name="Taparia T."/>
            <person name="Krijger M."/>
            <person name="Haynes E."/>
            <person name="Elpinstone J.G."/>
            <person name="Noble R."/>
            <person name="Van Der Wolf J."/>
        </authorList>
    </citation>
    <scope>NUCLEOTIDE SEQUENCE [LARGE SCALE GENOMIC DNA]</scope>
    <source>
        <strain evidence="1 2">P7765</strain>
    </source>
</reference>
<comment type="caution">
    <text evidence="1">The sequence shown here is derived from an EMBL/GenBank/DDBJ whole genome shotgun (WGS) entry which is preliminary data.</text>
</comment>
<dbReference type="AlphaFoldDB" id="A0A7Y7ZDT2"/>
<accession>A0A7Y7ZDT2</accession>
<proteinExistence type="predicted"/>
<sequence>MQRLYEQQRHLASVFVAGNQDLVAYVAETAVLVANEFLEQLASKILLPNALTNLQTLAQRSKIEVFGLRLRQHACEFSKARASSTFWELVDALSALGDATGTQWPYMTQDVRFARLGHAREHLDQCSLVLSEEASKFTA</sequence>